<feature type="domain" description="Polymerase/histidinol phosphatase N-terminal" evidence="1">
    <location>
        <begin position="6"/>
        <end position="71"/>
    </location>
</feature>
<dbReference type="Pfam" id="PF02811">
    <property type="entry name" value="PHP"/>
    <property type="match status" value="1"/>
</dbReference>
<gene>
    <name evidence="2" type="ORF">A2478_03070</name>
</gene>
<dbReference type="Proteomes" id="UP000179001">
    <property type="component" value="Unassembled WGS sequence"/>
</dbReference>
<name>A0A1F5T040_9BACT</name>
<dbReference type="PANTHER" id="PTHR42924:SF3">
    <property type="entry name" value="POLYMERASE_HISTIDINOL PHOSPHATASE N-TERMINAL DOMAIN-CONTAINING PROTEIN"/>
    <property type="match status" value="1"/>
</dbReference>
<evidence type="ECO:0000313" key="2">
    <source>
        <dbReference type="EMBL" id="OGF32282.1"/>
    </source>
</evidence>
<dbReference type="InterPro" id="IPR052018">
    <property type="entry name" value="PHP_domain"/>
</dbReference>
<dbReference type="EMBL" id="MFGJ01000006">
    <property type="protein sequence ID" value="OGF32282.1"/>
    <property type="molecule type" value="Genomic_DNA"/>
</dbReference>
<dbReference type="Gene3D" id="1.10.150.650">
    <property type="match status" value="1"/>
</dbReference>
<reference evidence="2 3" key="1">
    <citation type="journal article" date="2016" name="Nat. Commun.">
        <title>Thousands of microbial genomes shed light on interconnected biogeochemical processes in an aquifer system.</title>
        <authorList>
            <person name="Anantharaman K."/>
            <person name="Brown C.T."/>
            <person name="Hug L.A."/>
            <person name="Sharon I."/>
            <person name="Castelle C.J."/>
            <person name="Probst A.J."/>
            <person name="Thomas B.C."/>
            <person name="Singh A."/>
            <person name="Wilkins M.J."/>
            <person name="Karaoz U."/>
            <person name="Brodie E.L."/>
            <person name="Williams K.H."/>
            <person name="Hubbard S.S."/>
            <person name="Banfield J.F."/>
        </authorList>
    </citation>
    <scope>NUCLEOTIDE SEQUENCE [LARGE SCALE GENOMIC DNA]</scope>
</reference>
<dbReference type="SMART" id="SM00481">
    <property type="entry name" value="POLIIIAc"/>
    <property type="match status" value="1"/>
</dbReference>
<protein>
    <recommendedName>
        <fullName evidence="1">Polymerase/histidinol phosphatase N-terminal domain-containing protein</fullName>
    </recommendedName>
</protein>
<dbReference type="GO" id="GO:0004534">
    <property type="term" value="F:5'-3' RNA exonuclease activity"/>
    <property type="evidence" value="ECO:0007669"/>
    <property type="project" value="TreeGrafter"/>
</dbReference>
<dbReference type="PANTHER" id="PTHR42924">
    <property type="entry name" value="EXONUCLEASE"/>
    <property type="match status" value="1"/>
</dbReference>
<organism evidence="2 3">
    <name type="scientific">Candidatus Falkowbacteria bacterium RIFOXYC2_FULL_36_12</name>
    <dbReference type="NCBI Taxonomy" id="1798002"/>
    <lineage>
        <taxon>Bacteria</taxon>
        <taxon>Candidatus Falkowiibacteriota</taxon>
    </lineage>
</organism>
<dbReference type="AlphaFoldDB" id="A0A1F5T040"/>
<dbReference type="InterPro" id="IPR016195">
    <property type="entry name" value="Pol/histidinol_Pase-like"/>
</dbReference>
<accession>A0A1F5T040</accession>
<evidence type="ECO:0000313" key="3">
    <source>
        <dbReference type="Proteomes" id="UP000179001"/>
    </source>
</evidence>
<dbReference type="Gene3D" id="3.20.20.140">
    <property type="entry name" value="Metal-dependent hydrolases"/>
    <property type="match status" value="1"/>
</dbReference>
<dbReference type="STRING" id="1798002.A2478_03070"/>
<dbReference type="CDD" id="cd07438">
    <property type="entry name" value="PHP_HisPPase_AMP"/>
    <property type="match status" value="1"/>
</dbReference>
<sequence length="292" mass="32833">MPNFPVDMHIHSHYSDGYFPPTEIVRQAYHAGLTTICLTDHDCWYGLPKFMQALKIFGLQGLAGIEISSFLNGEILHILGYGIDYTQNELLESILRPNWQVINQRAEKSLEAYKHAGLVEPSLTLQLVNQLLSCPSPCTFKLWLREFRQKFGHVSFAQAIAETSKHGIAFAKFNKDKLISSFEAIRLIHMLGGIAVWAHPGKILTKDPALFNDLLIALIRQGKLDGLELNHQHNFGFETTLVQIATEYELITTGGSDFHGKFKPDVLLGTEGISEQQFTAFKTSLNIIKNHT</sequence>
<dbReference type="GO" id="GO:0035312">
    <property type="term" value="F:5'-3' DNA exonuclease activity"/>
    <property type="evidence" value="ECO:0007669"/>
    <property type="project" value="TreeGrafter"/>
</dbReference>
<dbReference type="SUPFAM" id="SSF89550">
    <property type="entry name" value="PHP domain-like"/>
    <property type="match status" value="1"/>
</dbReference>
<dbReference type="InterPro" id="IPR003141">
    <property type="entry name" value="Pol/His_phosphatase_N"/>
</dbReference>
<evidence type="ECO:0000259" key="1">
    <source>
        <dbReference type="SMART" id="SM00481"/>
    </source>
</evidence>
<comment type="caution">
    <text evidence="2">The sequence shown here is derived from an EMBL/GenBank/DDBJ whole genome shotgun (WGS) entry which is preliminary data.</text>
</comment>
<proteinExistence type="predicted"/>
<dbReference type="InterPro" id="IPR004013">
    <property type="entry name" value="PHP_dom"/>
</dbReference>